<evidence type="ECO:0000256" key="6">
    <source>
        <dbReference type="ARBA" id="ARBA00023235"/>
    </source>
</evidence>
<dbReference type="UniPathway" id="UPA00042">
    <property type="reaction ID" value="UER00497"/>
</dbReference>
<dbReference type="EMBL" id="CACSAS010000001">
    <property type="protein sequence ID" value="CAA0107534.1"/>
    <property type="molecule type" value="Genomic_DNA"/>
</dbReference>
<dbReference type="InterPro" id="IPR011079">
    <property type="entry name" value="Ala_racemase_C"/>
</dbReference>
<feature type="binding site" evidence="7 9">
    <location>
        <position position="145"/>
    </location>
    <ligand>
        <name>substrate</name>
    </ligand>
</feature>
<name>A0A5S9PT20_9HYPH</name>
<dbReference type="InterPro" id="IPR029066">
    <property type="entry name" value="PLP-binding_barrel"/>
</dbReference>
<keyword evidence="6 7" id="KW-0413">Isomerase</keyword>
<sequence>MFGEISERQATDTAPGILTIDLGALVANYRALQQRAAPARVAGVVKADAYGLGALRVAPALHAAGCRDFFVVQLSEALALKPALGADARVYVLSGLQPGAERACAEAGIVPVLNSLDQIDDWSRLARTQGAELPALLQFDTGMSRFGLSPEEAEALAADPARLAGVRVLYLMSHLACADEPGHAQNADQLAAMQRVAAAFPGVALSFANSGGIFLGNDYHGALARPGIALYGGALTGGTANPMTPVVRLDVRVIQTRTVPAGARVGYGATHVTAGETRLATIAAGYADGLPRSLSDRGAAYLGDVRLPIAGRVSMDSLTLDVTALPPGTLRGGSLVELIGPHQTLEALAADAGTISYEILTGLGTRYHRVYR</sequence>
<evidence type="ECO:0000256" key="5">
    <source>
        <dbReference type="ARBA" id="ARBA00022898"/>
    </source>
</evidence>
<comment type="catalytic activity">
    <reaction evidence="1 7">
        <text>L-alanine = D-alanine</text>
        <dbReference type="Rhea" id="RHEA:20249"/>
        <dbReference type="ChEBI" id="CHEBI:57416"/>
        <dbReference type="ChEBI" id="CHEBI:57972"/>
        <dbReference type="EC" id="5.1.1.1"/>
    </reaction>
</comment>
<dbReference type="CDD" id="cd00430">
    <property type="entry name" value="PLPDE_III_AR"/>
    <property type="match status" value="1"/>
</dbReference>
<keyword evidence="5 7" id="KW-0663">Pyridoxal phosphate</keyword>
<evidence type="ECO:0000256" key="9">
    <source>
        <dbReference type="PIRSR" id="PIRSR600821-52"/>
    </source>
</evidence>
<dbReference type="SUPFAM" id="SSF51419">
    <property type="entry name" value="PLP-binding barrel"/>
    <property type="match status" value="1"/>
</dbReference>
<comment type="similarity">
    <text evidence="3 7">Belongs to the alanine racemase family.</text>
</comment>
<comment type="cofactor">
    <cofactor evidence="2 7 8">
        <name>pyridoxal 5'-phosphate</name>
        <dbReference type="ChEBI" id="CHEBI:597326"/>
    </cofactor>
</comment>
<protein>
    <recommendedName>
        <fullName evidence="4 7">Alanine racemase</fullName>
        <ecNumber evidence="4 7">5.1.1.1</ecNumber>
    </recommendedName>
</protein>
<feature type="active site" description="Proton acceptor; specific for L-alanine" evidence="7">
    <location>
        <position position="267"/>
    </location>
</feature>
<dbReference type="GO" id="GO:0008784">
    <property type="term" value="F:alanine racemase activity"/>
    <property type="evidence" value="ECO:0007669"/>
    <property type="project" value="UniProtKB-UniRule"/>
</dbReference>
<proteinExistence type="inferred from homology"/>
<keyword evidence="12" id="KW-1185">Reference proteome</keyword>
<gene>
    <name evidence="11" type="primary">alr_2</name>
    <name evidence="11" type="ORF">STARVERO_03469</name>
</gene>
<dbReference type="PANTHER" id="PTHR30511:SF0">
    <property type="entry name" value="ALANINE RACEMASE, CATABOLIC-RELATED"/>
    <property type="match status" value="1"/>
</dbReference>
<dbReference type="PRINTS" id="PR00992">
    <property type="entry name" value="ALARACEMASE"/>
</dbReference>
<dbReference type="PROSITE" id="PS00395">
    <property type="entry name" value="ALANINE_RACEMASE"/>
    <property type="match status" value="1"/>
</dbReference>
<dbReference type="RefSeq" id="WP_159600348.1">
    <property type="nucleotide sequence ID" value="NZ_CACSAS010000001.1"/>
</dbReference>
<dbReference type="InterPro" id="IPR000821">
    <property type="entry name" value="Ala_racemase"/>
</dbReference>
<evidence type="ECO:0000256" key="4">
    <source>
        <dbReference type="ARBA" id="ARBA00013089"/>
    </source>
</evidence>
<evidence type="ECO:0000256" key="7">
    <source>
        <dbReference type="HAMAP-Rule" id="MF_01201"/>
    </source>
</evidence>
<dbReference type="GO" id="GO:0030632">
    <property type="term" value="P:D-alanine biosynthetic process"/>
    <property type="evidence" value="ECO:0007669"/>
    <property type="project" value="UniProtKB-UniRule"/>
</dbReference>
<dbReference type="Pfam" id="PF01168">
    <property type="entry name" value="Ala_racemase_N"/>
    <property type="match status" value="1"/>
</dbReference>
<reference evidence="11 12" key="1">
    <citation type="submission" date="2019-12" db="EMBL/GenBank/DDBJ databases">
        <authorList>
            <person name="Reyes-Prieto M."/>
        </authorList>
    </citation>
    <scope>NUCLEOTIDE SEQUENCE [LARGE SCALE GENOMIC DNA]</scope>
    <source>
        <strain evidence="11">HF14-78462</strain>
    </source>
</reference>
<dbReference type="Gene3D" id="2.40.37.10">
    <property type="entry name" value="Lyase, Ornithine Decarboxylase, Chain A, domain 1"/>
    <property type="match status" value="1"/>
</dbReference>
<organism evidence="11 12">
    <name type="scientific">Starkeya nomas</name>
    <dbReference type="NCBI Taxonomy" id="2666134"/>
    <lineage>
        <taxon>Bacteria</taxon>
        <taxon>Pseudomonadati</taxon>
        <taxon>Pseudomonadota</taxon>
        <taxon>Alphaproteobacteria</taxon>
        <taxon>Hyphomicrobiales</taxon>
        <taxon>Xanthobacteraceae</taxon>
        <taxon>Starkeya</taxon>
    </lineage>
</organism>
<dbReference type="GO" id="GO:0005829">
    <property type="term" value="C:cytosol"/>
    <property type="evidence" value="ECO:0007669"/>
    <property type="project" value="TreeGrafter"/>
</dbReference>
<comment type="pathway">
    <text evidence="7">Amino-acid biosynthesis; D-alanine biosynthesis; D-alanine from L-alanine: step 1/1.</text>
</comment>
<dbReference type="Gene3D" id="3.20.20.10">
    <property type="entry name" value="Alanine racemase"/>
    <property type="match status" value="1"/>
</dbReference>
<dbReference type="GO" id="GO:0030170">
    <property type="term" value="F:pyridoxal phosphate binding"/>
    <property type="evidence" value="ECO:0007669"/>
    <property type="project" value="UniProtKB-UniRule"/>
</dbReference>
<dbReference type="InterPro" id="IPR001608">
    <property type="entry name" value="Ala_racemase_N"/>
</dbReference>
<evidence type="ECO:0000259" key="10">
    <source>
        <dbReference type="SMART" id="SM01005"/>
    </source>
</evidence>
<feature type="domain" description="Alanine racemase C-terminal" evidence="10">
    <location>
        <begin position="246"/>
        <end position="372"/>
    </location>
</feature>
<evidence type="ECO:0000256" key="8">
    <source>
        <dbReference type="PIRSR" id="PIRSR600821-50"/>
    </source>
</evidence>
<evidence type="ECO:0000313" key="12">
    <source>
        <dbReference type="Proteomes" id="UP000433050"/>
    </source>
</evidence>
<evidence type="ECO:0000256" key="3">
    <source>
        <dbReference type="ARBA" id="ARBA00007880"/>
    </source>
</evidence>
<dbReference type="AlphaFoldDB" id="A0A5S9PT20"/>
<feature type="active site" description="Proton acceptor; specific for D-alanine" evidence="7">
    <location>
        <position position="46"/>
    </location>
</feature>
<evidence type="ECO:0000256" key="1">
    <source>
        <dbReference type="ARBA" id="ARBA00000316"/>
    </source>
</evidence>
<evidence type="ECO:0000313" key="11">
    <source>
        <dbReference type="EMBL" id="CAA0107534.1"/>
    </source>
</evidence>
<dbReference type="InterPro" id="IPR009006">
    <property type="entry name" value="Ala_racemase/Decarboxylase_C"/>
</dbReference>
<dbReference type="HAMAP" id="MF_01201">
    <property type="entry name" value="Ala_racemase"/>
    <property type="match status" value="1"/>
</dbReference>
<dbReference type="Pfam" id="PF00842">
    <property type="entry name" value="Ala_racemase_C"/>
    <property type="match status" value="1"/>
</dbReference>
<dbReference type="PANTHER" id="PTHR30511">
    <property type="entry name" value="ALANINE RACEMASE"/>
    <property type="match status" value="1"/>
</dbReference>
<dbReference type="SMART" id="SM01005">
    <property type="entry name" value="Ala_racemase_C"/>
    <property type="match status" value="1"/>
</dbReference>
<feature type="modified residue" description="N6-(pyridoxal phosphate)lysine" evidence="7 8">
    <location>
        <position position="46"/>
    </location>
</feature>
<dbReference type="NCBIfam" id="TIGR00492">
    <property type="entry name" value="alr"/>
    <property type="match status" value="1"/>
</dbReference>
<accession>A0A5S9PT20</accession>
<feature type="binding site" evidence="7 9">
    <location>
        <position position="315"/>
    </location>
    <ligand>
        <name>substrate</name>
    </ligand>
</feature>
<dbReference type="SUPFAM" id="SSF50621">
    <property type="entry name" value="Alanine racemase C-terminal domain-like"/>
    <property type="match status" value="1"/>
</dbReference>
<dbReference type="InterPro" id="IPR020622">
    <property type="entry name" value="Ala_racemase_pyridoxalP-BS"/>
</dbReference>
<dbReference type="Proteomes" id="UP000433050">
    <property type="component" value="Unassembled WGS sequence"/>
</dbReference>
<evidence type="ECO:0000256" key="2">
    <source>
        <dbReference type="ARBA" id="ARBA00001933"/>
    </source>
</evidence>
<comment type="function">
    <text evidence="7">Catalyzes the interconversion of L-alanine and D-alanine. May also act on other amino acids.</text>
</comment>
<dbReference type="EC" id="5.1.1.1" evidence="4 7"/>